<dbReference type="Proteomes" id="UP000297453">
    <property type="component" value="Unassembled WGS sequence"/>
</dbReference>
<accession>A0A4R9G106</accession>
<dbReference type="PROSITE" id="PS51257">
    <property type="entry name" value="PROKAR_LIPOPROTEIN"/>
    <property type="match status" value="1"/>
</dbReference>
<sequence length="222" mass="25171">MSWSFWRFLIAKKSLISFGRIVTTLCIGTFISCAISVDQKPEKVRIDLLQYSQEIAILISKDLREYTYLANLTNTFKIGQSIEQAMRNRAEAQFENVVVIDSLFKKHRDINSISVKVLNVKYEFHNDALTGLFSYTVFQISLEFKFYQGRNLVKTVEGKSELLYSHVLPLTHAGYMSADSVAKGIADAVNQGFIRLLSDKAVQAIIDPNSTPVYKDRVGFAH</sequence>
<gene>
    <name evidence="1" type="ORF">EHO59_08595</name>
</gene>
<protein>
    <recommendedName>
        <fullName evidence="3">Lipoprotein</fullName>
    </recommendedName>
</protein>
<comment type="caution">
    <text evidence="1">The sequence shown here is derived from an EMBL/GenBank/DDBJ whole genome shotgun (WGS) entry which is preliminary data.</text>
</comment>
<dbReference type="OrthoDB" id="324006at2"/>
<organism evidence="1 2">
    <name type="scientific">Leptospira semungkisensis</name>
    <dbReference type="NCBI Taxonomy" id="2484985"/>
    <lineage>
        <taxon>Bacteria</taxon>
        <taxon>Pseudomonadati</taxon>
        <taxon>Spirochaetota</taxon>
        <taxon>Spirochaetia</taxon>
        <taxon>Leptospirales</taxon>
        <taxon>Leptospiraceae</taxon>
        <taxon>Leptospira</taxon>
    </lineage>
</organism>
<name>A0A4R9G106_9LEPT</name>
<dbReference type="RefSeq" id="WP_135586891.1">
    <property type="nucleotide sequence ID" value="NZ_RQEP01000010.1"/>
</dbReference>
<dbReference type="AlphaFoldDB" id="A0A4R9G106"/>
<dbReference type="EMBL" id="RQEP01000010">
    <property type="protein sequence ID" value="TGK04901.1"/>
    <property type="molecule type" value="Genomic_DNA"/>
</dbReference>
<evidence type="ECO:0008006" key="3">
    <source>
        <dbReference type="Google" id="ProtNLM"/>
    </source>
</evidence>
<evidence type="ECO:0000313" key="1">
    <source>
        <dbReference type="EMBL" id="TGK04901.1"/>
    </source>
</evidence>
<keyword evidence="2" id="KW-1185">Reference proteome</keyword>
<reference evidence="1" key="1">
    <citation type="journal article" date="2019" name="PLoS Negl. Trop. Dis.">
        <title>Revisiting the worldwide diversity of Leptospira species in the environment.</title>
        <authorList>
            <person name="Vincent A.T."/>
            <person name="Schiettekatte O."/>
            <person name="Bourhy P."/>
            <person name="Veyrier F.J."/>
            <person name="Picardeau M."/>
        </authorList>
    </citation>
    <scope>NUCLEOTIDE SEQUENCE [LARGE SCALE GENOMIC DNA]</scope>
    <source>
        <strain evidence="1">SSS9</strain>
    </source>
</reference>
<evidence type="ECO:0000313" key="2">
    <source>
        <dbReference type="Proteomes" id="UP000297453"/>
    </source>
</evidence>
<proteinExistence type="predicted"/>